<sequence length="145" mass="16601">MKSSQLKTKEDYHGNFNSEIFEKWFKVLCGTLKESYGSYIIHLDGAKYHKRVLNPVPNGKWLKAQIQAWLTYETLVLYVIDLVYFSSRRIGFNAAMYKVALLLLAKSAKEPVQYATVAIARVFGHHVLFTPPIILSSNLLRLYGS</sequence>
<gene>
    <name evidence="1" type="ORF">ACHHYP_20589</name>
</gene>
<dbReference type="PANTHER" id="PTHR33939">
    <property type="entry name" value="PROTEIN CBG22215"/>
    <property type="match status" value="1"/>
</dbReference>
<accession>A0A1V9YI12</accession>
<dbReference type="OrthoDB" id="2266637at2759"/>
<evidence type="ECO:0000313" key="1">
    <source>
        <dbReference type="EMBL" id="OQR85317.1"/>
    </source>
</evidence>
<evidence type="ECO:0000313" key="2">
    <source>
        <dbReference type="Proteomes" id="UP000243579"/>
    </source>
</evidence>
<proteinExistence type="predicted"/>
<dbReference type="PANTHER" id="PTHR33939:SF1">
    <property type="entry name" value="DUF4371 DOMAIN-CONTAINING PROTEIN"/>
    <property type="match status" value="1"/>
</dbReference>
<comment type="caution">
    <text evidence="1">The sequence shown here is derived from an EMBL/GenBank/DDBJ whole genome shotgun (WGS) entry which is preliminary data.</text>
</comment>
<organism evidence="1 2">
    <name type="scientific">Achlya hypogyna</name>
    <name type="common">Oomycete</name>
    <name type="synonym">Protoachlya hypogyna</name>
    <dbReference type="NCBI Taxonomy" id="1202772"/>
    <lineage>
        <taxon>Eukaryota</taxon>
        <taxon>Sar</taxon>
        <taxon>Stramenopiles</taxon>
        <taxon>Oomycota</taxon>
        <taxon>Saprolegniomycetes</taxon>
        <taxon>Saprolegniales</taxon>
        <taxon>Achlyaceae</taxon>
        <taxon>Achlya</taxon>
    </lineage>
</organism>
<name>A0A1V9YI12_ACHHY</name>
<reference evidence="1 2" key="1">
    <citation type="journal article" date="2014" name="Genome Biol. Evol.">
        <title>The secreted proteins of Achlya hypogyna and Thraustotheca clavata identify the ancestral oomycete secretome and reveal gene acquisitions by horizontal gene transfer.</title>
        <authorList>
            <person name="Misner I."/>
            <person name="Blouin N."/>
            <person name="Leonard G."/>
            <person name="Richards T.A."/>
            <person name="Lane C.E."/>
        </authorList>
    </citation>
    <scope>NUCLEOTIDE SEQUENCE [LARGE SCALE GENOMIC DNA]</scope>
    <source>
        <strain evidence="1 2">ATCC 48635</strain>
    </source>
</reference>
<dbReference type="AlphaFoldDB" id="A0A1V9YI12"/>
<keyword evidence="2" id="KW-1185">Reference proteome</keyword>
<dbReference type="Proteomes" id="UP000243579">
    <property type="component" value="Unassembled WGS sequence"/>
</dbReference>
<protein>
    <submittedName>
        <fullName evidence="1">Uncharacterized protein</fullName>
    </submittedName>
</protein>
<dbReference type="EMBL" id="JNBR01001715">
    <property type="protein sequence ID" value="OQR85317.1"/>
    <property type="molecule type" value="Genomic_DNA"/>
</dbReference>